<name>A0A0D2FD08_9EURO</name>
<feature type="region of interest" description="Disordered" evidence="1">
    <location>
        <begin position="1"/>
        <end position="29"/>
    </location>
</feature>
<dbReference type="VEuPathDB" id="FungiDB:Z517_03727"/>
<dbReference type="EMBL" id="KN846970">
    <property type="protein sequence ID" value="KIW84477.1"/>
    <property type="molecule type" value="Genomic_DNA"/>
</dbReference>
<dbReference type="GeneID" id="25303217"/>
<organism evidence="2 3">
    <name type="scientific">Fonsecaea pedrosoi CBS 271.37</name>
    <dbReference type="NCBI Taxonomy" id="1442368"/>
    <lineage>
        <taxon>Eukaryota</taxon>
        <taxon>Fungi</taxon>
        <taxon>Dikarya</taxon>
        <taxon>Ascomycota</taxon>
        <taxon>Pezizomycotina</taxon>
        <taxon>Eurotiomycetes</taxon>
        <taxon>Chaetothyriomycetidae</taxon>
        <taxon>Chaetothyriales</taxon>
        <taxon>Herpotrichiellaceae</taxon>
        <taxon>Fonsecaea</taxon>
    </lineage>
</organism>
<dbReference type="Proteomes" id="UP000053029">
    <property type="component" value="Unassembled WGS sequence"/>
</dbReference>
<evidence type="ECO:0000313" key="3">
    <source>
        <dbReference type="Proteomes" id="UP000053029"/>
    </source>
</evidence>
<dbReference type="OrthoDB" id="2322499at2759"/>
<protein>
    <submittedName>
        <fullName evidence="2">Unplaced genomic scaffold supercont1.2, whole genome shotgun sequence</fullName>
    </submittedName>
</protein>
<evidence type="ECO:0000313" key="2">
    <source>
        <dbReference type="EMBL" id="KIW84477.1"/>
    </source>
</evidence>
<dbReference type="AlphaFoldDB" id="A0A0D2FD08"/>
<evidence type="ECO:0000256" key="1">
    <source>
        <dbReference type="SAM" id="MobiDB-lite"/>
    </source>
</evidence>
<reference evidence="2 3" key="1">
    <citation type="submission" date="2015-01" db="EMBL/GenBank/DDBJ databases">
        <title>The Genome Sequence of Fonsecaea pedrosoi CBS 271.37.</title>
        <authorList>
            <consortium name="The Broad Institute Genomics Platform"/>
            <person name="Cuomo C."/>
            <person name="de Hoog S."/>
            <person name="Gorbushina A."/>
            <person name="Stielow B."/>
            <person name="Teixiera M."/>
            <person name="Abouelleil A."/>
            <person name="Chapman S.B."/>
            <person name="Priest M."/>
            <person name="Young S.K."/>
            <person name="Wortman J."/>
            <person name="Nusbaum C."/>
            <person name="Birren B."/>
        </authorList>
    </citation>
    <scope>NUCLEOTIDE SEQUENCE [LARGE SCALE GENOMIC DNA]</scope>
    <source>
        <strain evidence="2 3">CBS 271.37</strain>
    </source>
</reference>
<dbReference type="STRING" id="1442368.A0A0D2FD08"/>
<sequence>MSSSATSVLGKRKHDNLTAQSGEFGSLPSQALGHRFPARQFQEMHSIESMSSRYQVGPSALPGMTFGLISGSTATTPARPVIFIHSTVESMQEGQRPTIDRNQTHSFVGSPGPSPVDIPGLSLDAPRAKAKAKAKPKRQVFLPSRPVQNSKLVHTDVWAGVFSFCEPKLLLELKTLSRFHYELLSDNSVIWRNSRIHHYGADMPECPRGLTEKQYVELLAGRGCQSKDCHLGRTFKVHWTFQVRLCSGCFKQKTMSESALAVNRRHRLPMSPTQVRPNDNRALWELLPLARTDGRRDNNSRPVDTETNDWVHAGGKFTFLRASFDKIEAEFQRLRGSDPSNNALMLWADKIHKETMEFMAEVNTLEAWFKEHGKTTHNPAGKAWRQKRIDFFQARAAELEPPMDSRILWKMSAFVRNLKIATEPTERMWDQLKPKIEPYRLQAHQVVQFERVMKSERLESEPQVRLFRRLQEHRRCRKTAPPSFRPEQRDVLICAHLVYKQCVKENVADEDLLLLCLERLFVTYHMNDRRAVGLNYDGTTGLYRLSLDDARMVVEEVLEKAISPHSERGRIVFQSLRCRGCTRNDHVRTWSFVSAFEHILETHARNVGEGLEYYQFANPHPVKSLPGLSSEDTGVEYKFPWYTTKWPISLPLVPCHQDISKLDNWHPNVQTKFTPLPVALRMSAFHGRQALQQKHAADDFGPNLLYAAEQLNGIWLPGPSQMKIALKYALDLYAQKHVEEPPLSAFMACLDDLATVNTDIELKFRCGICVNQVKTANSNRSSKNKADMESIQRHWDHSHGSGSVSWGQGLMDLPNESQILREIVGVDDSLQGKKDAFVEREHVRASDSKKRKDPKSKVLFKVTSAAEAFDGLFPKVAEE</sequence>
<dbReference type="RefSeq" id="XP_013288285.1">
    <property type="nucleotide sequence ID" value="XM_013432831.1"/>
</dbReference>
<proteinExistence type="predicted"/>
<gene>
    <name evidence="2" type="ORF">Z517_03727</name>
</gene>
<accession>A0A0D2FD08</accession>
<feature type="compositionally biased region" description="Polar residues" evidence="1">
    <location>
        <begin position="17"/>
        <end position="29"/>
    </location>
</feature>
<dbReference type="HOGENOM" id="CLU_327325_0_0_1"/>
<keyword evidence="3" id="KW-1185">Reference proteome</keyword>